<dbReference type="EMBL" id="LN515531">
    <property type="protein sequence ID" value="CEA13330.1"/>
    <property type="molecule type" value="Genomic_DNA"/>
</dbReference>
<dbReference type="GeneID" id="26740298"/>
<dbReference type="PANTHER" id="PTHR21716:SF4">
    <property type="entry name" value="TRANSMEMBRANE PROTEIN 245"/>
    <property type="match status" value="1"/>
</dbReference>
<dbReference type="PANTHER" id="PTHR21716">
    <property type="entry name" value="TRANSMEMBRANE PROTEIN"/>
    <property type="match status" value="1"/>
</dbReference>
<feature type="transmembrane region" description="Helical" evidence="6">
    <location>
        <begin position="268"/>
        <end position="288"/>
    </location>
</feature>
<dbReference type="Pfam" id="PF01594">
    <property type="entry name" value="AI-2E_transport"/>
    <property type="match status" value="1"/>
</dbReference>
<reference evidence="7" key="1">
    <citation type="submission" date="2013-12" db="EMBL/GenBank/DDBJ databases">
        <title>The complete genome sequence of Methanobacterium sp. BRM9.</title>
        <authorList>
            <consortium name="Pastoral Greenhouse Gas Research Consortium"/>
            <person name="Kelly W.J."/>
            <person name="Leahy S.C."/>
            <person name="Perry R."/>
            <person name="Li D."/>
            <person name="Altermann E."/>
            <person name="Lambie S.C."/>
            <person name="Attwood G.T."/>
        </authorList>
    </citation>
    <scope>NUCLEOTIDE SEQUENCE [LARGE SCALE GENOMIC DNA]</scope>
    <source>
        <strain evidence="7">BRM9</strain>
    </source>
</reference>
<dbReference type="EMBL" id="LN734822">
    <property type="protein sequence ID" value="CEL25689.1"/>
    <property type="molecule type" value="Genomic_DNA"/>
</dbReference>
<dbReference type="Proteomes" id="UP000029661">
    <property type="component" value="Chromosome"/>
</dbReference>
<protein>
    <submittedName>
        <fullName evidence="10">AI-2E family transporter</fullName>
    </submittedName>
</protein>
<reference evidence="10" key="3">
    <citation type="submission" date="2020-10" db="EMBL/GenBank/DDBJ databases">
        <title>Dehalococcoides mccartyi of a TCE/Cr reducing biochatode.</title>
        <authorList>
            <person name="Matturro B."/>
        </authorList>
    </citation>
    <scope>NUCLEOTIDE SEQUENCE</scope>
    <source>
        <strain evidence="10">Bin2</strain>
    </source>
</reference>
<evidence type="ECO:0000256" key="5">
    <source>
        <dbReference type="ARBA" id="ARBA00023136"/>
    </source>
</evidence>
<dbReference type="KEGG" id="mfi:DSM1535_0982"/>
<keyword evidence="3 6" id="KW-0812">Transmembrane</keyword>
<keyword evidence="4 6" id="KW-1133">Transmembrane helix</keyword>
<evidence type="ECO:0000256" key="2">
    <source>
        <dbReference type="ARBA" id="ARBA00009773"/>
    </source>
</evidence>
<evidence type="ECO:0000256" key="4">
    <source>
        <dbReference type="ARBA" id="ARBA00022989"/>
    </source>
</evidence>
<evidence type="ECO:0000313" key="7">
    <source>
        <dbReference type="EMBL" id="AIS31149.1"/>
    </source>
</evidence>
<dbReference type="AlphaFoldDB" id="A0A089ZUR6"/>
<dbReference type="Proteomes" id="UP000606900">
    <property type="component" value="Unassembled WGS sequence"/>
</dbReference>
<keyword evidence="12" id="KW-1185">Reference proteome</keyword>
<dbReference type="GO" id="GO:0016020">
    <property type="term" value="C:membrane"/>
    <property type="evidence" value="ECO:0007669"/>
    <property type="project" value="UniProtKB-SubCell"/>
</dbReference>
<dbReference type="PATRIC" id="fig|2162.10.peg.2139"/>
<evidence type="ECO:0000313" key="10">
    <source>
        <dbReference type="EMBL" id="MBF4475494.1"/>
    </source>
</evidence>
<dbReference type="EMBL" id="JADIIL010000033">
    <property type="protein sequence ID" value="MBF4475494.1"/>
    <property type="molecule type" value="Genomic_DNA"/>
</dbReference>
<dbReference type="KEGG" id="mfc:BRM9_0322"/>
<evidence type="ECO:0000313" key="9">
    <source>
        <dbReference type="EMBL" id="CEL25689.1"/>
    </source>
</evidence>
<accession>A0A089ZUR6</accession>
<feature type="transmembrane region" description="Helical" evidence="6">
    <location>
        <begin position="12"/>
        <end position="40"/>
    </location>
</feature>
<evidence type="ECO:0000313" key="11">
    <source>
        <dbReference type="Proteomes" id="UP000029661"/>
    </source>
</evidence>
<evidence type="ECO:0000313" key="8">
    <source>
        <dbReference type="EMBL" id="CEA13330.1"/>
    </source>
</evidence>
<dbReference type="Proteomes" id="UP000062768">
    <property type="component" value="Chromosome I"/>
</dbReference>
<proteinExistence type="inferred from homology"/>
<comment type="similarity">
    <text evidence="2">Belongs to the autoinducer-2 exporter (AI-2E) (TC 2.A.86) family.</text>
</comment>
<name>A0A089ZUR6_METFO</name>
<reference evidence="9" key="2">
    <citation type="submission" date="2014-09" db="EMBL/GenBank/DDBJ databases">
        <authorList>
            <person name="Bishop-Lilly K.A."/>
            <person name="Broomall S.M."/>
            <person name="Chain P.S."/>
            <person name="Chertkov O."/>
            <person name="Coyne S.R."/>
            <person name="Daligault H.E."/>
            <person name="Davenport K.W."/>
            <person name="Erkkila T."/>
            <person name="Frey K.G."/>
            <person name="Gibbons H.S."/>
            <person name="Gu W."/>
            <person name="Jaissle J."/>
            <person name="Johnson S.L."/>
            <person name="Koroleva G.I."/>
            <person name="Ladner J.T."/>
            <person name="Lo C.-C."/>
            <person name="Minogue T.D."/>
            <person name="Munk C."/>
            <person name="Palacios G.F."/>
            <person name="Redden C.L."/>
            <person name="Rosenzweig C.N."/>
            <person name="Scholz M.B."/>
            <person name="Teshima H."/>
            <person name="Xu Y."/>
        </authorList>
    </citation>
    <scope>NUCLEOTIDE SEQUENCE</scope>
    <source>
        <strain evidence="9">Mb9</strain>
    </source>
</reference>
<feature type="transmembrane region" description="Helical" evidence="6">
    <location>
        <begin position="60"/>
        <end position="85"/>
    </location>
</feature>
<evidence type="ECO:0000256" key="1">
    <source>
        <dbReference type="ARBA" id="ARBA00004141"/>
    </source>
</evidence>
<evidence type="ECO:0000256" key="6">
    <source>
        <dbReference type="SAM" id="Phobius"/>
    </source>
</evidence>
<dbReference type="RefSeq" id="WP_048072555.1">
    <property type="nucleotide sequence ID" value="NZ_CALCVY010000168.1"/>
</dbReference>
<evidence type="ECO:0000256" key="3">
    <source>
        <dbReference type="ARBA" id="ARBA00022692"/>
    </source>
</evidence>
<gene>
    <name evidence="7" type="ORF">BRM9_0322</name>
    <name evidence="8" type="ORF">DSM1535_0982</name>
    <name evidence="10" type="ORF">ISP06_08525</name>
    <name evidence="9" type="ORF">MB9_2067</name>
</gene>
<comment type="subcellular location">
    <subcellularLocation>
        <location evidence="1">Membrane</location>
        <topology evidence="1">Multi-pass membrane protein</topology>
    </subcellularLocation>
</comment>
<feature type="transmembrane region" description="Helical" evidence="6">
    <location>
        <begin position="303"/>
        <end position="334"/>
    </location>
</feature>
<dbReference type="STRING" id="2162.BRM9_0322"/>
<organism evidence="7 11">
    <name type="scientific">Methanobacterium formicicum</name>
    <dbReference type="NCBI Taxonomy" id="2162"/>
    <lineage>
        <taxon>Archaea</taxon>
        <taxon>Methanobacteriati</taxon>
        <taxon>Methanobacteriota</taxon>
        <taxon>Methanomada group</taxon>
        <taxon>Methanobacteria</taxon>
        <taxon>Methanobacteriales</taxon>
        <taxon>Methanobacteriaceae</taxon>
        <taxon>Methanobacterium</taxon>
    </lineage>
</organism>
<feature type="transmembrane region" description="Helical" evidence="6">
    <location>
        <begin position="207"/>
        <end position="228"/>
    </location>
</feature>
<dbReference type="OrthoDB" id="137390at2157"/>
<sequence>MIYKLKGTLTSALFVMAVLLALSLVILTPMLSMIILAAVFAYVVRPIAQRLQPFLRFQSLAILVAMVVVILPLIFVVLYCIHSLIESAPALINAASAANLGNATLDSLQSSPQYLPSSLLPYLGSASGVVETVFSDVLRGVASYLVDFVQSIPNLALELFVFFAATFYLARDGDRLWSYAKMAVPQERKGFFQNLVRETDNVLKSIFYGHFLTAMLVGVISGIGFYLLGYPYALFLGILTGFTQVVPFIGHWPTYTVLALYDLFAGNYIRMVVVILLSIALSVLDMYVRPQISGRYADIHPMIFLLGFICGPLLMGLVGFIIGPLILGVAYAALLAYKNSRETMDPHENKAETEGNKT</sequence>
<feature type="transmembrane region" description="Helical" evidence="6">
    <location>
        <begin position="234"/>
        <end position="261"/>
    </location>
</feature>
<dbReference type="InterPro" id="IPR002549">
    <property type="entry name" value="AI-2E-like"/>
</dbReference>
<evidence type="ECO:0000313" key="12">
    <source>
        <dbReference type="Proteomes" id="UP000062768"/>
    </source>
</evidence>
<keyword evidence="5 6" id="KW-0472">Membrane</keyword>
<dbReference type="EMBL" id="CP006933">
    <property type="protein sequence ID" value="AIS31149.1"/>
    <property type="molecule type" value="Genomic_DNA"/>
</dbReference>